<protein>
    <submittedName>
        <fullName evidence="1">Uncharacterized protein</fullName>
    </submittedName>
</protein>
<dbReference type="Proteomes" id="UP001360560">
    <property type="component" value="Unassembled WGS sequence"/>
</dbReference>
<evidence type="ECO:0000313" key="1">
    <source>
        <dbReference type="EMBL" id="GMM36840.1"/>
    </source>
</evidence>
<dbReference type="GeneID" id="90074815"/>
<name>A0AAV5QQM0_9ASCO</name>
<sequence length="61" mass="7170">MSNNAICNYNRYSFKLSCPKYSSVPEQQQSGAVKEHLLITRSYCLDNLIVWRFDRLENLIV</sequence>
<evidence type="ECO:0000313" key="2">
    <source>
        <dbReference type="Proteomes" id="UP001360560"/>
    </source>
</evidence>
<gene>
    <name evidence="1" type="ORF">DASC09_041650</name>
</gene>
<dbReference type="EMBL" id="BTFZ01000011">
    <property type="protein sequence ID" value="GMM36840.1"/>
    <property type="molecule type" value="Genomic_DNA"/>
</dbReference>
<comment type="caution">
    <text evidence="1">The sequence shown here is derived from an EMBL/GenBank/DDBJ whole genome shotgun (WGS) entry which is preliminary data.</text>
</comment>
<proteinExistence type="predicted"/>
<reference evidence="1 2" key="1">
    <citation type="journal article" date="2023" name="Elife">
        <title>Identification of key yeast species and microbe-microbe interactions impacting larval growth of Drosophila in the wild.</title>
        <authorList>
            <person name="Mure A."/>
            <person name="Sugiura Y."/>
            <person name="Maeda R."/>
            <person name="Honda K."/>
            <person name="Sakurai N."/>
            <person name="Takahashi Y."/>
            <person name="Watada M."/>
            <person name="Katoh T."/>
            <person name="Gotoh A."/>
            <person name="Gotoh Y."/>
            <person name="Taniguchi I."/>
            <person name="Nakamura K."/>
            <person name="Hayashi T."/>
            <person name="Katayama T."/>
            <person name="Uemura T."/>
            <person name="Hattori Y."/>
        </authorList>
    </citation>
    <scope>NUCLEOTIDE SEQUENCE [LARGE SCALE GENOMIC DNA]</scope>
    <source>
        <strain evidence="1 2">SC-9</strain>
    </source>
</reference>
<organism evidence="1 2">
    <name type="scientific">Saccharomycopsis crataegensis</name>
    <dbReference type="NCBI Taxonomy" id="43959"/>
    <lineage>
        <taxon>Eukaryota</taxon>
        <taxon>Fungi</taxon>
        <taxon>Dikarya</taxon>
        <taxon>Ascomycota</taxon>
        <taxon>Saccharomycotina</taxon>
        <taxon>Saccharomycetes</taxon>
        <taxon>Saccharomycopsidaceae</taxon>
        <taxon>Saccharomycopsis</taxon>
    </lineage>
</organism>
<dbReference type="RefSeq" id="XP_064853836.1">
    <property type="nucleotide sequence ID" value="XM_064997764.1"/>
</dbReference>
<accession>A0AAV5QQM0</accession>
<keyword evidence="2" id="KW-1185">Reference proteome</keyword>
<dbReference type="AlphaFoldDB" id="A0AAV5QQM0"/>